<name>A0A0R0FXZ8_SOYBN</name>
<dbReference type="EnsemblPlants" id="KRH11036">
    <property type="protein sequence ID" value="KRH11036"/>
    <property type="gene ID" value="GLYMA_15G083900"/>
</dbReference>
<reference evidence="4" key="2">
    <citation type="submission" date="2018-02" db="UniProtKB">
        <authorList>
            <consortium name="EnsemblPlants"/>
        </authorList>
    </citation>
    <scope>IDENTIFICATION</scope>
    <source>
        <strain evidence="4">Williams 82</strain>
    </source>
</reference>
<evidence type="ECO:0000256" key="1">
    <source>
        <dbReference type="SAM" id="Coils"/>
    </source>
</evidence>
<proteinExistence type="predicted"/>
<dbReference type="Pfam" id="PF14144">
    <property type="entry name" value="DOG1"/>
    <property type="match status" value="1"/>
</dbReference>
<dbReference type="AlphaFoldDB" id="A0A0R0FXZ8"/>
<dbReference type="PaxDb" id="3847-GLYMA15G09020.1"/>
<evidence type="ECO:0000313" key="5">
    <source>
        <dbReference type="Proteomes" id="UP000008827"/>
    </source>
</evidence>
<protein>
    <recommendedName>
        <fullName evidence="2">DOG1 domain-containing protein</fullName>
    </recommendedName>
</protein>
<dbReference type="InterPro" id="IPR025422">
    <property type="entry name" value="TGA_domain"/>
</dbReference>
<dbReference type="Gramene" id="KRH11036">
    <property type="protein sequence ID" value="KRH11036"/>
    <property type="gene ID" value="GLYMA_15G083900"/>
</dbReference>
<dbReference type="PROSITE" id="PS51806">
    <property type="entry name" value="DOG1"/>
    <property type="match status" value="1"/>
</dbReference>
<dbReference type="InterPro" id="IPR051886">
    <property type="entry name" value="Seed_Dev/Stress_Resp_Reg"/>
</dbReference>
<keyword evidence="5" id="KW-1185">Reference proteome</keyword>
<evidence type="ECO:0000313" key="4">
    <source>
        <dbReference type="EnsemblPlants" id="KRH11036"/>
    </source>
</evidence>
<feature type="coiled-coil region" evidence="1">
    <location>
        <begin position="156"/>
        <end position="192"/>
    </location>
</feature>
<evidence type="ECO:0000313" key="3">
    <source>
        <dbReference type="EMBL" id="KRH11036.1"/>
    </source>
</evidence>
<reference evidence="3 4" key="1">
    <citation type="journal article" date="2010" name="Nature">
        <title>Genome sequence of the palaeopolyploid soybean.</title>
        <authorList>
            <person name="Schmutz J."/>
            <person name="Cannon S.B."/>
            <person name="Schlueter J."/>
            <person name="Ma J."/>
            <person name="Mitros T."/>
            <person name="Nelson W."/>
            <person name="Hyten D.L."/>
            <person name="Song Q."/>
            <person name="Thelen J.J."/>
            <person name="Cheng J."/>
            <person name="Xu D."/>
            <person name="Hellsten U."/>
            <person name="May G.D."/>
            <person name="Yu Y."/>
            <person name="Sakurai T."/>
            <person name="Umezawa T."/>
            <person name="Bhattacharyya M.K."/>
            <person name="Sandhu D."/>
            <person name="Valliyodan B."/>
            <person name="Lindquist E."/>
            <person name="Peto M."/>
            <person name="Grant D."/>
            <person name="Shu S."/>
            <person name="Goodstein D."/>
            <person name="Barry K."/>
            <person name="Futrell-Griggs M."/>
            <person name="Abernathy B."/>
            <person name="Du J."/>
            <person name="Tian Z."/>
            <person name="Zhu L."/>
            <person name="Gill N."/>
            <person name="Joshi T."/>
            <person name="Libault M."/>
            <person name="Sethuraman A."/>
            <person name="Zhang X.-C."/>
            <person name="Shinozaki K."/>
            <person name="Nguyen H.T."/>
            <person name="Wing R.A."/>
            <person name="Cregan P."/>
            <person name="Specht J."/>
            <person name="Grimwood J."/>
            <person name="Rokhsar D."/>
            <person name="Stacey G."/>
            <person name="Shoemaker R.C."/>
            <person name="Jackson S.A."/>
        </authorList>
    </citation>
    <scope>NUCLEOTIDE SEQUENCE [LARGE SCALE GENOMIC DNA]</scope>
    <source>
        <strain evidence="4">cv. Williams 82</strain>
        <tissue evidence="3">Callus</tissue>
    </source>
</reference>
<dbReference type="PANTHER" id="PTHR46354:SF2">
    <property type="entry name" value="PROTEIN DOG1-LIKE 4"/>
    <property type="match status" value="1"/>
</dbReference>
<dbReference type="RefSeq" id="XP_003547173.2">
    <property type="nucleotide sequence ID" value="XM_003547125.5"/>
</dbReference>
<evidence type="ECO:0000259" key="2">
    <source>
        <dbReference type="PROSITE" id="PS51806"/>
    </source>
</evidence>
<organism evidence="3">
    <name type="scientific">Glycine max</name>
    <name type="common">Soybean</name>
    <name type="synonym">Glycine hispida</name>
    <dbReference type="NCBI Taxonomy" id="3847"/>
    <lineage>
        <taxon>Eukaryota</taxon>
        <taxon>Viridiplantae</taxon>
        <taxon>Streptophyta</taxon>
        <taxon>Embryophyta</taxon>
        <taxon>Tracheophyta</taxon>
        <taxon>Spermatophyta</taxon>
        <taxon>Magnoliopsida</taxon>
        <taxon>eudicotyledons</taxon>
        <taxon>Gunneridae</taxon>
        <taxon>Pentapetalae</taxon>
        <taxon>rosids</taxon>
        <taxon>fabids</taxon>
        <taxon>Fabales</taxon>
        <taxon>Fabaceae</taxon>
        <taxon>Papilionoideae</taxon>
        <taxon>50 kb inversion clade</taxon>
        <taxon>NPAAA clade</taxon>
        <taxon>indigoferoid/millettioid clade</taxon>
        <taxon>Phaseoleae</taxon>
        <taxon>Glycine</taxon>
        <taxon>Glycine subgen. Soja</taxon>
    </lineage>
</organism>
<dbReference type="OMA" id="EYYTFKW"/>
<dbReference type="GeneID" id="100788540"/>
<dbReference type="Proteomes" id="UP000008827">
    <property type="component" value="Chromosome 15"/>
</dbReference>
<dbReference type="GO" id="GO:0043565">
    <property type="term" value="F:sequence-specific DNA binding"/>
    <property type="evidence" value="ECO:0007669"/>
    <property type="project" value="InterPro"/>
</dbReference>
<keyword evidence="1" id="KW-0175">Coiled coil</keyword>
<dbReference type="OrthoDB" id="1895294at2759"/>
<dbReference type="GO" id="GO:0006351">
    <property type="term" value="P:DNA-templated transcription"/>
    <property type="evidence" value="ECO:0007669"/>
    <property type="project" value="InterPro"/>
</dbReference>
<feature type="domain" description="DOG1" evidence="2">
    <location>
        <begin position="45"/>
        <end position="277"/>
    </location>
</feature>
<dbReference type="KEGG" id="gmx:100788540"/>
<gene>
    <name evidence="4" type="primary">LOC100788540</name>
    <name evidence="3" type="ORF">GLYMA_15G083900</name>
</gene>
<dbReference type="PANTHER" id="PTHR46354">
    <property type="entry name" value="DOG1 DOMAIN-CONTAINING PROTEIN"/>
    <property type="match status" value="1"/>
</dbReference>
<sequence>MHPITPKHYSLPCPLLLSPSGHTPPLKVTHTFPSLFTSLMKNPVAQSFTEFYDKWVWKLEEILHQLLEVSKQRTQVVKTEQELQVLISKVTSHLKEYYTVKWASAHEDVLVFFSPTWLSPLENAYLWMTGWKPSMVLKLLETLKKQAASGGDFVMTEEQARKIEELRKRTRMEEEKVEREMERQQVAMADRKMVELVKLTTRARNGGGGGGDAVAEVALKGVLAGLERVMKASDCVRLKTLKGVLDVLSPMQCVDFLAANTAMQLRLRQWGKKKRDMPAGSTLNANHHNN</sequence>
<accession>A0A0R0FXZ8</accession>
<reference evidence="3" key="3">
    <citation type="submission" date="2018-07" db="EMBL/GenBank/DDBJ databases">
        <title>WGS assembly of Glycine max.</title>
        <authorList>
            <person name="Schmutz J."/>
            <person name="Cannon S."/>
            <person name="Schlueter J."/>
            <person name="Ma J."/>
            <person name="Mitros T."/>
            <person name="Nelson W."/>
            <person name="Hyten D."/>
            <person name="Song Q."/>
            <person name="Thelen J."/>
            <person name="Cheng J."/>
            <person name="Xu D."/>
            <person name="Hellsten U."/>
            <person name="May G."/>
            <person name="Yu Y."/>
            <person name="Sakurai T."/>
            <person name="Umezawa T."/>
            <person name="Bhattacharyya M."/>
            <person name="Sandhu D."/>
            <person name="Valliyodan B."/>
            <person name="Lindquist E."/>
            <person name="Peto M."/>
            <person name="Grant D."/>
            <person name="Shu S."/>
            <person name="Goodstein D."/>
            <person name="Barry K."/>
            <person name="Futrell-Griggs M."/>
            <person name="Abernathy B."/>
            <person name="Du J."/>
            <person name="Tian Z."/>
            <person name="Zhu L."/>
            <person name="Gill N."/>
            <person name="Joshi T."/>
            <person name="Libault M."/>
            <person name="Sethuraman A."/>
            <person name="Zhang X."/>
            <person name="Shinozaki K."/>
            <person name="Nguyen H."/>
            <person name="Wing R."/>
            <person name="Cregan P."/>
            <person name="Specht J."/>
            <person name="Grimwood J."/>
            <person name="Rokhsar D."/>
            <person name="Stacey G."/>
            <person name="Shoemaker R."/>
            <person name="Jackson S."/>
        </authorList>
    </citation>
    <scope>NUCLEOTIDE SEQUENCE</scope>
    <source>
        <tissue evidence="3">Callus</tissue>
    </source>
</reference>
<dbReference type="EMBL" id="CM000848">
    <property type="protein sequence ID" value="KRH11036.1"/>
    <property type="molecule type" value="Genomic_DNA"/>
</dbReference>